<dbReference type="Gene3D" id="3.40.33.10">
    <property type="entry name" value="CAP"/>
    <property type="match status" value="1"/>
</dbReference>
<protein>
    <recommendedName>
        <fullName evidence="4">SCP domain-containing protein</fullName>
    </recommendedName>
</protein>
<evidence type="ECO:0000313" key="5">
    <source>
        <dbReference type="EMBL" id="KAJ5456311.1"/>
    </source>
</evidence>
<evidence type="ECO:0000313" key="6">
    <source>
        <dbReference type="Proteomes" id="UP001147760"/>
    </source>
</evidence>
<dbReference type="InterPro" id="IPR018244">
    <property type="entry name" value="Allrgn_V5/Tpx1_CS"/>
</dbReference>
<dbReference type="PRINTS" id="PR00837">
    <property type="entry name" value="V5TPXLIKE"/>
</dbReference>
<keyword evidence="6" id="KW-1185">Reference proteome</keyword>
<dbReference type="OrthoDB" id="337038at2759"/>
<dbReference type="PANTHER" id="PTHR10334">
    <property type="entry name" value="CYSTEINE-RICH SECRETORY PROTEIN-RELATED"/>
    <property type="match status" value="1"/>
</dbReference>
<gene>
    <name evidence="5" type="ORF">N7530_011585</name>
</gene>
<dbReference type="SUPFAM" id="SSF55797">
    <property type="entry name" value="PR-1-like"/>
    <property type="match status" value="1"/>
</dbReference>
<feature type="compositionally biased region" description="Low complexity" evidence="1">
    <location>
        <begin position="261"/>
        <end position="274"/>
    </location>
</feature>
<organism evidence="5 6">
    <name type="scientific">Penicillium desertorum</name>
    <dbReference type="NCBI Taxonomy" id="1303715"/>
    <lineage>
        <taxon>Eukaryota</taxon>
        <taxon>Fungi</taxon>
        <taxon>Dikarya</taxon>
        <taxon>Ascomycota</taxon>
        <taxon>Pezizomycotina</taxon>
        <taxon>Eurotiomycetes</taxon>
        <taxon>Eurotiomycetidae</taxon>
        <taxon>Eurotiales</taxon>
        <taxon>Aspergillaceae</taxon>
        <taxon>Penicillium</taxon>
    </lineage>
</organism>
<evidence type="ECO:0000256" key="1">
    <source>
        <dbReference type="SAM" id="MobiDB-lite"/>
    </source>
</evidence>
<feature type="chain" id="PRO_5040949085" description="SCP domain-containing protein" evidence="3">
    <location>
        <begin position="29"/>
        <end position="323"/>
    </location>
</feature>
<feature type="transmembrane region" description="Helical" evidence="2">
    <location>
        <begin position="299"/>
        <end position="322"/>
    </location>
</feature>
<dbReference type="InterPro" id="IPR035940">
    <property type="entry name" value="CAP_sf"/>
</dbReference>
<sequence>MIRNNHTRTTRWLAILMLLTMQILNATADVVTVWTTTKVSAPTQTVPLHPSYTSLDEFKNDMLEVTNEYRANHDANPLEWNDTLADYSREWAEACIWKHSKSSYGENLAYGYGNVSAAVVAWGEEREMYNFGKPTGFTEETGHFTQLVWKSTTQVGCAAFNCGYSKSGKSKRDGGTEVQEDVFEEDAFREDVSEGVMMAPRSSGDEAEGDGLEGLKATRSELRAQGWYVVCEYTPPGNVVGSHNSYFRKNVLPKKASAVDSSSSSTETSSTSMPEPSPNAAASTTIGSQSQPMGGAMRFAFDSTLGIMLVVLGTVGVGRGLYT</sequence>
<comment type="caution">
    <text evidence="5">The sequence shown here is derived from an EMBL/GenBank/DDBJ whole genome shotgun (WGS) entry which is preliminary data.</text>
</comment>
<reference evidence="5" key="2">
    <citation type="journal article" date="2023" name="IMA Fungus">
        <title>Comparative genomic study of the Penicillium genus elucidates a diverse pangenome and 15 lateral gene transfer events.</title>
        <authorList>
            <person name="Petersen C."/>
            <person name="Sorensen T."/>
            <person name="Nielsen M.R."/>
            <person name="Sondergaard T.E."/>
            <person name="Sorensen J.L."/>
            <person name="Fitzpatrick D.A."/>
            <person name="Frisvad J.C."/>
            <person name="Nielsen K.L."/>
        </authorList>
    </citation>
    <scope>NUCLEOTIDE SEQUENCE</scope>
    <source>
        <strain evidence="5">IBT 17660</strain>
    </source>
</reference>
<feature type="domain" description="SCP" evidence="4">
    <location>
        <begin position="57"/>
        <end position="241"/>
    </location>
</feature>
<dbReference type="AlphaFoldDB" id="A0A9X0BFR0"/>
<feature type="signal peptide" evidence="3">
    <location>
        <begin position="1"/>
        <end position="28"/>
    </location>
</feature>
<reference evidence="5" key="1">
    <citation type="submission" date="2022-12" db="EMBL/GenBank/DDBJ databases">
        <authorList>
            <person name="Petersen C."/>
        </authorList>
    </citation>
    <scope>NUCLEOTIDE SEQUENCE</scope>
    <source>
        <strain evidence="5">IBT 17660</strain>
    </source>
</reference>
<dbReference type="PROSITE" id="PS01009">
    <property type="entry name" value="CRISP_1"/>
    <property type="match status" value="1"/>
</dbReference>
<dbReference type="Pfam" id="PF00188">
    <property type="entry name" value="CAP"/>
    <property type="match status" value="1"/>
</dbReference>
<dbReference type="EMBL" id="JAPWDO010000009">
    <property type="protein sequence ID" value="KAJ5456311.1"/>
    <property type="molecule type" value="Genomic_DNA"/>
</dbReference>
<proteinExistence type="predicted"/>
<keyword evidence="2" id="KW-0472">Membrane</keyword>
<feature type="compositionally biased region" description="Polar residues" evidence="1">
    <location>
        <begin position="280"/>
        <end position="291"/>
    </location>
</feature>
<name>A0A9X0BFR0_9EURO</name>
<evidence type="ECO:0000259" key="4">
    <source>
        <dbReference type="SMART" id="SM00198"/>
    </source>
</evidence>
<accession>A0A9X0BFR0</accession>
<keyword evidence="2" id="KW-1133">Transmembrane helix</keyword>
<keyword evidence="2" id="KW-0812">Transmembrane</keyword>
<evidence type="ECO:0000256" key="2">
    <source>
        <dbReference type="SAM" id="Phobius"/>
    </source>
</evidence>
<dbReference type="SMART" id="SM00198">
    <property type="entry name" value="SCP"/>
    <property type="match status" value="1"/>
</dbReference>
<evidence type="ECO:0000256" key="3">
    <source>
        <dbReference type="SAM" id="SignalP"/>
    </source>
</evidence>
<dbReference type="InterPro" id="IPR014044">
    <property type="entry name" value="CAP_dom"/>
</dbReference>
<dbReference type="InterPro" id="IPR001283">
    <property type="entry name" value="CRISP-related"/>
</dbReference>
<keyword evidence="3" id="KW-0732">Signal</keyword>
<feature type="region of interest" description="Disordered" evidence="1">
    <location>
        <begin position="257"/>
        <end position="291"/>
    </location>
</feature>
<dbReference type="GO" id="GO:0005576">
    <property type="term" value="C:extracellular region"/>
    <property type="evidence" value="ECO:0007669"/>
    <property type="project" value="InterPro"/>
</dbReference>
<dbReference type="Proteomes" id="UP001147760">
    <property type="component" value="Unassembled WGS sequence"/>
</dbReference>